<evidence type="ECO:0000256" key="1">
    <source>
        <dbReference type="SAM" id="MobiDB-lite"/>
    </source>
</evidence>
<feature type="transmembrane region" description="Helical" evidence="2">
    <location>
        <begin position="12"/>
        <end position="29"/>
    </location>
</feature>
<dbReference type="AlphaFoldDB" id="A0AAW1NMJ7"/>
<dbReference type="Proteomes" id="UP001465755">
    <property type="component" value="Unassembled WGS sequence"/>
</dbReference>
<dbReference type="PANTHER" id="PTHR34126:SF1">
    <property type="entry name" value="PEROXISOME BIOGENESIS PROTEIN 22"/>
    <property type="match status" value="1"/>
</dbReference>
<proteinExistence type="predicted"/>
<evidence type="ECO:0000256" key="2">
    <source>
        <dbReference type="SAM" id="Phobius"/>
    </source>
</evidence>
<dbReference type="GO" id="GO:0007031">
    <property type="term" value="P:peroxisome organization"/>
    <property type="evidence" value="ECO:0007669"/>
    <property type="project" value="InterPro"/>
</dbReference>
<protein>
    <recommendedName>
        <fullName evidence="5">Peroxisome biogenesis protein 22</fullName>
    </recommendedName>
</protein>
<keyword evidence="4" id="KW-1185">Reference proteome</keyword>
<name>A0AAW1NMJ7_9CHLO</name>
<dbReference type="InterPro" id="IPR037485">
    <property type="entry name" value="PEX22"/>
</dbReference>
<sequence>MLLFAEAPPGLTLTGVLGLAAVLYGFYHLKAGPGNSGQARQRDRRQQAQASRPPGAQHQSESLQAGFPQGQLPQGTSAAKQAVGSPLQAQLAGIRKVTISAPGVLLKELLPHELQDGASLRPAAARVLAEMLHSTAVYIMAHVSDDIGEATVRGALEAGGLVGKGPGQILPHRILFCSTLAGKEALVRQLEPELHIDAHEHTVKSLQRFMPQLLLISARQTASASVAYKNVAYAASLEAAFHTGQ</sequence>
<feature type="compositionally biased region" description="Low complexity" evidence="1">
    <location>
        <begin position="47"/>
        <end position="57"/>
    </location>
</feature>
<reference evidence="3 4" key="1">
    <citation type="journal article" date="2024" name="Nat. Commun.">
        <title>Phylogenomics reveals the evolutionary origins of lichenization in chlorophyte algae.</title>
        <authorList>
            <person name="Puginier C."/>
            <person name="Libourel C."/>
            <person name="Otte J."/>
            <person name="Skaloud P."/>
            <person name="Haon M."/>
            <person name="Grisel S."/>
            <person name="Petersen M."/>
            <person name="Berrin J.G."/>
            <person name="Delaux P.M."/>
            <person name="Dal Grande F."/>
            <person name="Keller J."/>
        </authorList>
    </citation>
    <scope>NUCLEOTIDE SEQUENCE [LARGE SCALE GENOMIC DNA]</scope>
    <source>
        <strain evidence="3 4">SAG 2036</strain>
    </source>
</reference>
<dbReference type="Pfam" id="PF22978">
    <property type="entry name" value="HAD_Pex22"/>
    <property type="match status" value="1"/>
</dbReference>
<evidence type="ECO:0008006" key="5">
    <source>
        <dbReference type="Google" id="ProtNLM"/>
    </source>
</evidence>
<accession>A0AAW1NMJ7</accession>
<feature type="region of interest" description="Disordered" evidence="1">
    <location>
        <begin position="34"/>
        <end position="80"/>
    </location>
</feature>
<evidence type="ECO:0000313" key="4">
    <source>
        <dbReference type="Proteomes" id="UP001465755"/>
    </source>
</evidence>
<evidence type="ECO:0000313" key="3">
    <source>
        <dbReference type="EMBL" id="KAK9786387.1"/>
    </source>
</evidence>
<gene>
    <name evidence="3" type="ORF">WJX73_006975</name>
</gene>
<keyword evidence="2" id="KW-0812">Transmembrane</keyword>
<organism evidence="3 4">
    <name type="scientific">Symbiochloris irregularis</name>
    <dbReference type="NCBI Taxonomy" id="706552"/>
    <lineage>
        <taxon>Eukaryota</taxon>
        <taxon>Viridiplantae</taxon>
        <taxon>Chlorophyta</taxon>
        <taxon>core chlorophytes</taxon>
        <taxon>Trebouxiophyceae</taxon>
        <taxon>Trebouxiales</taxon>
        <taxon>Trebouxiaceae</taxon>
        <taxon>Symbiochloris</taxon>
    </lineage>
</organism>
<dbReference type="EMBL" id="JALJOQ010000274">
    <property type="protein sequence ID" value="KAK9786387.1"/>
    <property type="molecule type" value="Genomic_DNA"/>
</dbReference>
<keyword evidence="2" id="KW-1133">Transmembrane helix</keyword>
<keyword evidence="2" id="KW-0472">Membrane</keyword>
<comment type="caution">
    <text evidence="3">The sequence shown here is derived from an EMBL/GenBank/DDBJ whole genome shotgun (WGS) entry which is preliminary data.</text>
</comment>
<dbReference type="PANTHER" id="PTHR34126">
    <property type="entry name" value="PEROXISOME BIOGENESIS PROTEIN 22"/>
    <property type="match status" value="1"/>
</dbReference>